<dbReference type="Proteomes" id="UP001062846">
    <property type="component" value="Chromosome 8"/>
</dbReference>
<sequence length="73" mass="8897">MFFLYEDVDPSPFCWIPSRSRQIRTLNILIQTLMRNPNSISQLLCQLRTLKMGRQPSEFAWDKRKRNKNRKRQ</sequence>
<gene>
    <name evidence="1" type="ORF">RHMOL_Rhmol08G0251700</name>
</gene>
<evidence type="ECO:0000313" key="2">
    <source>
        <dbReference type="Proteomes" id="UP001062846"/>
    </source>
</evidence>
<keyword evidence="2" id="KW-1185">Reference proteome</keyword>
<comment type="caution">
    <text evidence="1">The sequence shown here is derived from an EMBL/GenBank/DDBJ whole genome shotgun (WGS) entry which is preliminary data.</text>
</comment>
<evidence type="ECO:0000313" key="1">
    <source>
        <dbReference type="EMBL" id="KAI8543859.1"/>
    </source>
</evidence>
<proteinExistence type="predicted"/>
<dbReference type="EMBL" id="CM046395">
    <property type="protein sequence ID" value="KAI8543859.1"/>
    <property type="molecule type" value="Genomic_DNA"/>
</dbReference>
<name>A0ACC0MT81_RHOML</name>
<accession>A0ACC0MT81</accession>
<reference evidence="1" key="1">
    <citation type="submission" date="2022-02" db="EMBL/GenBank/DDBJ databases">
        <title>Plant Genome Project.</title>
        <authorList>
            <person name="Zhang R.-G."/>
        </authorList>
    </citation>
    <scope>NUCLEOTIDE SEQUENCE</scope>
    <source>
        <strain evidence="1">AT1</strain>
    </source>
</reference>
<organism evidence="1 2">
    <name type="scientific">Rhododendron molle</name>
    <name type="common">Chinese azalea</name>
    <name type="synonym">Azalea mollis</name>
    <dbReference type="NCBI Taxonomy" id="49168"/>
    <lineage>
        <taxon>Eukaryota</taxon>
        <taxon>Viridiplantae</taxon>
        <taxon>Streptophyta</taxon>
        <taxon>Embryophyta</taxon>
        <taxon>Tracheophyta</taxon>
        <taxon>Spermatophyta</taxon>
        <taxon>Magnoliopsida</taxon>
        <taxon>eudicotyledons</taxon>
        <taxon>Gunneridae</taxon>
        <taxon>Pentapetalae</taxon>
        <taxon>asterids</taxon>
        <taxon>Ericales</taxon>
        <taxon>Ericaceae</taxon>
        <taxon>Ericoideae</taxon>
        <taxon>Rhodoreae</taxon>
        <taxon>Rhododendron</taxon>
    </lineage>
</organism>
<protein>
    <submittedName>
        <fullName evidence="1">Uncharacterized protein</fullName>
    </submittedName>
</protein>